<evidence type="ECO:0000313" key="7">
    <source>
        <dbReference type="Proteomes" id="UP000829542"/>
    </source>
</evidence>
<dbReference type="Gene3D" id="3.40.50.360">
    <property type="match status" value="1"/>
</dbReference>
<keyword evidence="7" id="KW-1185">Reference proteome</keyword>
<comment type="similarity">
    <text evidence="1">Belongs to the SsuE family.</text>
</comment>
<accession>A0ABY3X9G9</accession>
<feature type="domain" description="NADPH-dependent FMN reductase-like" evidence="5">
    <location>
        <begin position="3"/>
        <end position="146"/>
    </location>
</feature>
<dbReference type="Pfam" id="PF03358">
    <property type="entry name" value="FMN_red"/>
    <property type="match status" value="1"/>
</dbReference>
<keyword evidence="4" id="KW-0560">Oxidoreductase</keyword>
<evidence type="ECO:0000256" key="1">
    <source>
        <dbReference type="ARBA" id="ARBA00005990"/>
    </source>
</evidence>
<dbReference type="InterPro" id="IPR005025">
    <property type="entry name" value="FMN_Rdtase-like_dom"/>
</dbReference>
<evidence type="ECO:0000256" key="2">
    <source>
        <dbReference type="ARBA" id="ARBA00022630"/>
    </source>
</evidence>
<gene>
    <name evidence="6" type="ORF">MMG00_06005</name>
</gene>
<dbReference type="EMBL" id="CP093379">
    <property type="protein sequence ID" value="UNM97395.1"/>
    <property type="molecule type" value="Genomic_DNA"/>
</dbReference>
<proteinExistence type="inferred from homology"/>
<dbReference type="Proteomes" id="UP000829542">
    <property type="component" value="Chromosome"/>
</dbReference>
<dbReference type="PANTHER" id="PTHR43408:SF2">
    <property type="entry name" value="FMN REDUCTASE (NADPH)"/>
    <property type="match status" value="1"/>
</dbReference>
<evidence type="ECO:0000256" key="3">
    <source>
        <dbReference type="ARBA" id="ARBA00022643"/>
    </source>
</evidence>
<name>A0ABY3X9G9_9GAMM</name>
<dbReference type="InterPro" id="IPR029039">
    <property type="entry name" value="Flavoprotein-like_sf"/>
</dbReference>
<organism evidence="6 7">
    <name type="scientific">Ignatzschineria rhizosphaerae</name>
    <dbReference type="NCBI Taxonomy" id="2923279"/>
    <lineage>
        <taxon>Bacteria</taxon>
        <taxon>Pseudomonadati</taxon>
        <taxon>Pseudomonadota</taxon>
        <taxon>Gammaproteobacteria</taxon>
        <taxon>Cardiobacteriales</taxon>
        <taxon>Ignatzschineriaceae</taxon>
        <taxon>Ignatzschineria</taxon>
    </lineage>
</organism>
<dbReference type="SUPFAM" id="SSF52218">
    <property type="entry name" value="Flavoproteins"/>
    <property type="match status" value="1"/>
</dbReference>
<evidence type="ECO:0000256" key="4">
    <source>
        <dbReference type="ARBA" id="ARBA00023002"/>
    </source>
</evidence>
<evidence type="ECO:0000259" key="5">
    <source>
        <dbReference type="Pfam" id="PF03358"/>
    </source>
</evidence>
<sequence>MKKLVTLTGSYSYPSKTLSLTDTIAHKAVTRYNLLLKKYSMNDLGETLGLAKEIDDLEDSGKKVVKDLQEADAIIITTPVYKGSYPGLFKHFIDLLDPATLYGKPILIAATGGGTRHALMVEHQLRPLFGFFMAHSLPTAVYASAQDYSPNNAISSLDLLRRIDQAIEEFSPFIKTTSENYAENLDFIAEKRLNNLSSPIEKVGGTRQ</sequence>
<keyword evidence="3" id="KW-0288">FMN</keyword>
<protein>
    <submittedName>
        <fullName evidence="6">NAD(P)H-dependent oxidoreductase</fullName>
    </submittedName>
</protein>
<dbReference type="InterPro" id="IPR051814">
    <property type="entry name" value="NAD(P)H-dep_FMN_reductase"/>
</dbReference>
<evidence type="ECO:0000313" key="6">
    <source>
        <dbReference type="EMBL" id="UNM97395.1"/>
    </source>
</evidence>
<reference evidence="6 7" key="1">
    <citation type="submission" date="2022-03" db="EMBL/GenBank/DDBJ databases">
        <title>Ignatzschineria rhizosphaerae HR5S32.</title>
        <authorList>
            <person name="Sun J.Q."/>
            <person name="Feng J.Y."/>
        </authorList>
    </citation>
    <scope>NUCLEOTIDE SEQUENCE [LARGE SCALE GENOMIC DNA]</scope>
    <source>
        <strain evidence="6 7">HR5S32</strain>
    </source>
</reference>
<keyword evidence="2" id="KW-0285">Flavoprotein</keyword>
<dbReference type="PANTHER" id="PTHR43408">
    <property type="entry name" value="FMN REDUCTASE (NADPH)"/>
    <property type="match status" value="1"/>
</dbReference>